<dbReference type="GO" id="GO:0006281">
    <property type="term" value="P:DNA repair"/>
    <property type="evidence" value="ECO:0007669"/>
    <property type="project" value="UniProtKB-KW"/>
</dbReference>
<dbReference type="Proteomes" id="UP000426265">
    <property type="component" value="Unassembled WGS sequence"/>
</dbReference>
<dbReference type="OMA" id="AGSTWRH"/>
<dbReference type="SMR" id="A0A654G7A9"/>
<keyword evidence="12" id="KW-0234">DNA repair</keyword>
<dbReference type="Proteomes" id="UP000434276">
    <property type="component" value="Unassembled WGS sequence"/>
</dbReference>
<gene>
    <name evidence="18" type="ordered locus">At5g42470</name>
    <name evidence="21" type="ORF">AN1_LOCUS24432</name>
    <name evidence="20" type="ORF">AT9943_LOCUS21091</name>
    <name evidence="19" type="ORF">C24_LOCUS24257</name>
</gene>
<keyword evidence="10" id="KW-0833">Ubl conjugation pathway</keyword>
<evidence type="ECO:0000313" key="19">
    <source>
        <dbReference type="EMBL" id="CAA0407008.1"/>
    </source>
</evidence>
<reference evidence="20 24" key="2">
    <citation type="submission" date="2020-09" db="EMBL/GenBank/DDBJ databases">
        <authorList>
            <person name="Ashkenazy H."/>
        </authorList>
    </citation>
    <scope>NUCLEOTIDE SEQUENCE [LARGE SCALE GENOMIC DNA]</scope>
    <source>
        <strain evidence="24">cv. Cdm-0</strain>
    </source>
</reference>
<sequence length="382" mass="44118">MAFEEFPPLIADQLHYLLNHSPDSIKIANVWSGNKINPKILDRFTLVIPYCLETIKWDVIYNSEYAMDPPDFVFGPDDEDFVPCKCSAIAPDDDQISSLEKALSEWDHEDSTRLLVIIQGLRDQYVAYQRRRVGQVDDDRVKFEISTVLTRKGIEMQMASGVDKPEEVKFAVPLVMDMNINKMVVGCPWKHQQKIYLQVVYPILRKYEAAPSAPRLKLVSYYDLKSLFSVEDVKLSPWMDGMCLAEYLPHLEETLERQIHEAVAAIDLRRSFIEALSLNLGRPLEADPTFCRKATFLNASGQFTFMVHFFFSTQFPKQQPTLMLQSCQHLNQSSVPVKSNLLTEYPWSPRWEVGRMAERLCDFLTDEAVNFKKYCNEALLQH</sequence>
<dbReference type="Pfam" id="PF06113">
    <property type="entry name" value="BRE"/>
    <property type="match status" value="1"/>
</dbReference>
<dbReference type="GO" id="GO:0070552">
    <property type="term" value="C:BRISC complex"/>
    <property type="evidence" value="ECO:0007669"/>
    <property type="project" value="InterPro"/>
</dbReference>
<evidence type="ECO:0000313" key="22">
    <source>
        <dbReference type="Proteomes" id="UP000426265"/>
    </source>
</evidence>
<dbReference type="EMBL" id="LR881470">
    <property type="protein sequence ID" value="CAD5333747.1"/>
    <property type="molecule type" value="Genomic_DNA"/>
</dbReference>
<evidence type="ECO:0000256" key="2">
    <source>
        <dbReference type="ARBA" id="ARBA00004496"/>
    </source>
</evidence>
<evidence type="ECO:0000256" key="5">
    <source>
        <dbReference type="ARBA" id="ARBA00022618"/>
    </source>
</evidence>
<name>A0A654G7A9_ARATH</name>
<dbReference type="GeneID" id="834254"/>
<accession>A0A654G7A9</accession>
<evidence type="ECO:0000256" key="4">
    <source>
        <dbReference type="ARBA" id="ARBA00022490"/>
    </source>
</evidence>
<dbReference type="GO" id="GO:0051301">
    <property type="term" value="P:cell division"/>
    <property type="evidence" value="ECO:0007669"/>
    <property type="project" value="UniProtKB-KW"/>
</dbReference>
<dbReference type="InterPro" id="IPR010358">
    <property type="entry name" value="BRE"/>
</dbReference>
<evidence type="ECO:0000256" key="7">
    <source>
        <dbReference type="ARBA" id="ARBA00022737"/>
    </source>
</evidence>
<keyword evidence="8" id="KW-0227">DNA damage</keyword>
<dbReference type="Proteomes" id="UP000516314">
    <property type="component" value="Chromosome 5"/>
</dbReference>
<keyword evidence="5" id="KW-0132">Cell division</keyword>
<dbReference type="ExpressionAtlas" id="A0A654G7A9">
    <property type="expression patterns" value="baseline and differential"/>
</dbReference>
<dbReference type="EMBL" id="CACSHJ010000096">
    <property type="protein sequence ID" value="CAA0407008.1"/>
    <property type="molecule type" value="Genomic_DNA"/>
</dbReference>
<protein>
    <recommendedName>
        <fullName evidence="3">BRISC and BRCA1-A complex member 2</fullName>
    </recommendedName>
    <alternativeName>
        <fullName evidence="16">BRCA1-A complex subunit BRE</fullName>
    </alternativeName>
    <alternativeName>
        <fullName evidence="17">BRCA1/BRCA2-containing complex subunit 45</fullName>
    </alternativeName>
</protein>
<dbReference type="Araport" id="AT5G42470"/>
<evidence type="ECO:0000256" key="6">
    <source>
        <dbReference type="ARBA" id="ARBA00022703"/>
    </source>
</evidence>
<dbReference type="RefSeq" id="NP_199062.2">
    <property type="nucleotide sequence ID" value="NM_123612.4"/>
</dbReference>
<evidence type="ECO:0000313" key="24">
    <source>
        <dbReference type="Proteomes" id="UP000516314"/>
    </source>
</evidence>
<keyword evidence="13" id="KW-0539">Nucleus</keyword>
<dbReference type="KEGG" id="ath:AT5G42470"/>
<evidence type="ECO:0000256" key="14">
    <source>
        <dbReference type="ARBA" id="ARBA00023306"/>
    </source>
</evidence>
<keyword evidence="11" id="KW-0156">Chromatin regulator</keyword>
<keyword evidence="7" id="KW-0677">Repeat</keyword>
<reference evidence="21 22" key="1">
    <citation type="submission" date="2019-11" db="EMBL/GenBank/DDBJ databases">
        <authorList>
            <person name="Jiao W.-B."/>
            <person name="Schneeberger K."/>
        </authorList>
    </citation>
    <scope>NUCLEOTIDE SEQUENCE [LARGE SCALE GENOMIC DNA]</scope>
    <source>
        <strain evidence="22">cv. An-1</strain>
        <strain evidence="23">cv. C24</strain>
    </source>
</reference>
<evidence type="ECO:0000256" key="10">
    <source>
        <dbReference type="ARBA" id="ARBA00022786"/>
    </source>
</evidence>
<dbReference type="CDD" id="cd23666">
    <property type="entry name" value="BRE-like_plant"/>
    <property type="match status" value="1"/>
</dbReference>
<comment type="subcellular location">
    <subcellularLocation>
        <location evidence="2">Cytoplasm</location>
    </subcellularLocation>
    <subcellularLocation>
        <location evidence="1">Nucleus</location>
    </subcellularLocation>
</comment>
<evidence type="ECO:0000313" key="18">
    <source>
        <dbReference type="Araport" id="AT5G42470"/>
    </source>
</evidence>
<dbReference type="PANTHER" id="PTHR15189">
    <property type="entry name" value="BRISC AND BRCA1-A COMPLEX MEMBER 2"/>
    <property type="match status" value="1"/>
</dbReference>
<dbReference type="GO" id="GO:0006325">
    <property type="term" value="P:chromatin organization"/>
    <property type="evidence" value="ECO:0007669"/>
    <property type="project" value="UniProtKB-KW"/>
</dbReference>
<evidence type="ECO:0000256" key="8">
    <source>
        <dbReference type="ARBA" id="ARBA00022763"/>
    </source>
</evidence>
<dbReference type="PANTHER" id="PTHR15189:SF7">
    <property type="entry name" value="BRISC AND BRCA1-A COMPLEX MEMBER 2"/>
    <property type="match status" value="1"/>
</dbReference>
<evidence type="ECO:0000256" key="3">
    <source>
        <dbReference type="ARBA" id="ARBA00019438"/>
    </source>
</evidence>
<keyword evidence="14" id="KW-0131">Cell cycle</keyword>
<evidence type="ECO:0000256" key="9">
    <source>
        <dbReference type="ARBA" id="ARBA00022776"/>
    </source>
</evidence>
<evidence type="ECO:0000256" key="17">
    <source>
        <dbReference type="ARBA" id="ARBA00032630"/>
    </source>
</evidence>
<dbReference type="EMBL" id="CACRSJ010000110">
    <property type="protein sequence ID" value="VYS69045.1"/>
    <property type="molecule type" value="Genomic_DNA"/>
</dbReference>
<keyword evidence="6" id="KW-0053">Apoptosis</keyword>
<evidence type="ECO:0000256" key="13">
    <source>
        <dbReference type="ARBA" id="ARBA00023242"/>
    </source>
</evidence>
<dbReference type="AlphaFoldDB" id="A0A654G7A9"/>
<evidence type="ECO:0000256" key="15">
    <source>
        <dbReference type="ARBA" id="ARBA00025766"/>
    </source>
</evidence>
<evidence type="ECO:0000313" key="21">
    <source>
        <dbReference type="EMBL" id="VYS69045.1"/>
    </source>
</evidence>
<evidence type="ECO:0000313" key="20">
    <source>
        <dbReference type="EMBL" id="CAD5333747.1"/>
    </source>
</evidence>
<proteinExistence type="inferred from homology"/>
<keyword evidence="9" id="KW-0498">Mitosis</keyword>
<dbReference type="OrthoDB" id="538811at2759"/>
<dbReference type="GO" id="GO:0005737">
    <property type="term" value="C:cytoplasm"/>
    <property type="evidence" value="ECO:0007669"/>
    <property type="project" value="UniProtKB-SubCell"/>
</dbReference>
<evidence type="ECO:0000256" key="11">
    <source>
        <dbReference type="ARBA" id="ARBA00022853"/>
    </source>
</evidence>
<organism evidence="21 22">
    <name type="scientific">Arabidopsis thaliana</name>
    <name type="common">Mouse-ear cress</name>
    <dbReference type="NCBI Taxonomy" id="3702"/>
    <lineage>
        <taxon>Eukaryota</taxon>
        <taxon>Viridiplantae</taxon>
        <taxon>Streptophyta</taxon>
        <taxon>Embryophyta</taxon>
        <taxon>Tracheophyta</taxon>
        <taxon>Spermatophyta</taxon>
        <taxon>Magnoliopsida</taxon>
        <taxon>eudicotyledons</taxon>
        <taxon>Gunneridae</taxon>
        <taxon>Pentapetalae</taxon>
        <taxon>rosids</taxon>
        <taxon>malvids</taxon>
        <taxon>Brassicales</taxon>
        <taxon>Brassicaceae</taxon>
        <taxon>Camelineae</taxon>
        <taxon>Arabidopsis</taxon>
    </lineage>
</organism>
<evidence type="ECO:0000256" key="16">
    <source>
        <dbReference type="ARBA" id="ARBA00032491"/>
    </source>
</evidence>
<evidence type="ECO:0000256" key="1">
    <source>
        <dbReference type="ARBA" id="ARBA00004123"/>
    </source>
</evidence>
<comment type="similarity">
    <text evidence="15">Belongs to the BABAM2 family.</text>
</comment>
<evidence type="ECO:0000313" key="23">
    <source>
        <dbReference type="Proteomes" id="UP000434276"/>
    </source>
</evidence>
<keyword evidence="4" id="KW-0963">Cytoplasm</keyword>
<evidence type="ECO:0000256" key="12">
    <source>
        <dbReference type="ARBA" id="ARBA00023204"/>
    </source>
</evidence>